<dbReference type="Proteomes" id="UP000030693">
    <property type="component" value="Unassembled WGS sequence"/>
</dbReference>
<evidence type="ECO:0000313" key="9">
    <source>
        <dbReference type="EMBL" id="KCV68294.1"/>
    </source>
</evidence>
<evidence type="ECO:0000256" key="5">
    <source>
        <dbReference type="ARBA" id="ARBA00022777"/>
    </source>
</evidence>
<evidence type="ECO:0000256" key="2">
    <source>
        <dbReference type="ARBA" id="ARBA00022527"/>
    </source>
</evidence>
<keyword evidence="3" id="KW-0808">Transferase</keyword>
<dbReference type="PROSITE" id="PS00108">
    <property type="entry name" value="PROTEIN_KINASE_ST"/>
    <property type="match status" value="1"/>
</dbReference>
<dbReference type="Gene3D" id="1.10.510.10">
    <property type="entry name" value="Transferase(Phosphotransferase) domain 1"/>
    <property type="match status" value="1"/>
</dbReference>
<comment type="similarity">
    <text evidence="1">Belongs to the protein kinase superfamily. CMGC Ser/Thr protein kinase family. CDC2/CDKX subfamily.</text>
</comment>
<dbReference type="PROSITE" id="PS50011">
    <property type="entry name" value="PROTEIN_KINASE_DOM"/>
    <property type="match status" value="1"/>
</dbReference>
<dbReference type="Pfam" id="PF00069">
    <property type="entry name" value="Pkinase"/>
    <property type="match status" value="1"/>
</dbReference>
<evidence type="ECO:0000256" key="1">
    <source>
        <dbReference type="ARBA" id="ARBA00006485"/>
    </source>
</evidence>
<accession>A0A058Z1Y0</accession>
<dbReference type="OMA" id="WVARATN"/>
<feature type="compositionally biased region" description="Low complexity" evidence="7">
    <location>
        <begin position="27"/>
        <end position="47"/>
    </location>
</feature>
<gene>
    <name evidence="9" type="ORF">H696_05213</name>
</gene>
<feature type="region of interest" description="Disordered" evidence="7">
    <location>
        <begin position="1"/>
        <end position="66"/>
    </location>
</feature>
<feature type="domain" description="Protein kinase" evidence="8">
    <location>
        <begin position="104"/>
        <end position="419"/>
    </location>
</feature>
<dbReference type="GO" id="GO:0004674">
    <property type="term" value="F:protein serine/threonine kinase activity"/>
    <property type="evidence" value="ECO:0007669"/>
    <property type="project" value="UniProtKB-KW"/>
</dbReference>
<feature type="compositionally biased region" description="Pro residues" evidence="7">
    <location>
        <begin position="7"/>
        <end position="26"/>
    </location>
</feature>
<dbReference type="GO" id="GO:0005524">
    <property type="term" value="F:ATP binding"/>
    <property type="evidence" value="ECO:0007669"/>
    <property type="project" value="UniProtKB-KW"/>
</dbReference>
<dbReference type="InterPro" id="IPR008271">
    <property type="entry name" value="Ser/Thr_kinase_AS"/>
</dbReference>
<evidence type="ECO:0000259" key="8">
    <source>
        <dbReference type="PROSITE" id="PS50011"/>
    </source>
</evidence>
<dbReference type="PANTHER" id="PTHR24056">
    <property type="entry name" value="CELL DIVISION PROTEIN KINASE"/>
    <property type="match status" value="1"/>
</dbReference>
<dbReference type="AlphaFoldDB" id="A0A058Z1Y0"/>
<keyword evidence="4" id="KW-0547">Nucleotide-binding</keyword>
<dbReference type="InterPro" id="IPR000719">
    <property type="entry name" value="Prot_kinase_dom"/>
</dbReference>
<sequence length="487" mass="53914">MSRWERSPPPAVPAPAPTPTPAPAPAPVAATRPAVATASPAAPADAPRQPQITLRNASSGARDRPATRFDPFAELDLSPADLRRGALPLSAPGLRGCRRVAAAYTDLQEFDEGAYGVVYRAKCRKTGETVALKRLKPEHDRIGFSITTLREVSMLLTAHHPHVIRVLEIVVGSPRCPDDFYIAMEYASYGELKQFLKNFPRLLRPNEVKMLMQQLLSAVDHLHDKWIIHRDLKPSNLFLDARGHLKVGDFGLARAFGSPVKEMSPNVVTLWYRAAELLLGSRVYTTAIDMWSVGCIFYEIMARKPLFPAPGEFAMVSAIFDLLGTPNEVIWPGVSSLPFCKQFTLRQQPYNHLRNKLLQLNEKGGPGGGSTPAAGGLGSFLFGVTPLVTEETIALLSALLTYDPAKRLTARDALNHPYFSEDPPAISPSLFPRLPSHKTYESRRRQREEDDDYSGGAEARRPRRHDPDDERIHTVEQLRALVEAEDD</sequence>
<dbReference type="Gene3D" id="3.30.200.20">
    <property type="entry name" value="Phosphorylase Kinase, domain 1"/>
    <property type="match status" value="1"/>
</dbReference>
<dbReference type="eggNOG" id="KOG0663">
    <property type="taxonomic scope" value="Eukaryota"/>
</dbReference>
<dbReference type="FunFam" id="1.10.510.10:FF:000624">
    <property type="entry name" value="Mitogen-activated protein kinase"/>
    <property type="match status" value="1"/>
</dbReference>
<dbReference type="STRING" id="691883.A0A058Z1Y0"/>
<dbReference type="GeneID" id="20529938"/>
<feature type="compositionally biased region" description="Basic and acidic residues" evidence="7">
    <location>
        <begin position="465"/>
        <end position="474"/>
    </location>
</feature>
<dbReference type="RefSeq" id="XP_009497348.1">
    <property type="nucleotide sequence ID" value="XM_009499073.1"/>
</dbReference>
<organism evidence="9">
    <name type="scientific">Fonticula alba</name>
    <name type="common">Slime mold</name>
    <dbReference type="NCBI Taxonomy" id="691883"/>
    <lineage>
        <taxon>Eukaryota</taxon>
        <taxon>Rotosphaerida</taxon>
        <taxon>Fonticulaceae</taxon>
        <taxon>Fonticula</taxon>
    </lineage>
</organism>
<evidence type="ECO:0000256" key="3">
    <source>
        <dbReference type="ARBA" id="ARBA00022679"/>
    </source>
</evidence>
<evidence type="ECO:0000313" key="10">
    <source>
        <dbReference type="Proteomes" id="UP000030693"/>
    </source>
</evidence>
<feature type="region of interest" description="Disordered" evidence="7">
    <location>
        <begin position="421"/>
        <end position="474"/>
    </location>
</feature>
<proteinExistence type="inferred from homology"/>
<evidence type="ECO:0000256" key="7">
    <source>
        <dbReference type="SAM" id="MobiDB-lite"/>
    </source>
</evidence>
<evidence type="ECO:0000256" key="6">
    <source>
        <dbReference type="ARBA" id="ARBA00022840"/>
    </source>
</evidence>
<name>A0A058Z1Y0_FONAL</name>
<keyword evidence="6" id="KW-0067">ATP-binding</keyword>
<feature type="compositionally biased region" description="Polar residues" evidence="7">
    <location>
        <begin position="50"/>
        <end position="59"/>
    </location>
</feature>
<dbReference type="PANTHER" id="PTHR24056:SF107">
    <property type="entry name" value="CYCLIN-DEPENDENT KINASE 11A-RELATED"/>
    <property type="match status" value="1"/>
</dbReference>
<reference evidence="9" key="1">
    <citation type="submission" date="2013-04" db="EMBL/GenBank/DDBJ databases">
        <title>The Genome Sequence of Fonticula alba ATCC 38817.</title>
        <authorList>
            <consortium name="The Broad Institute Genomics Platform"/>
            <person name="Russ C."/>
            <person name="Cuomo C."/>
            <person name="Burger G."/>
            <person name="Gray M.W."/>
            <person name="Holland P.W.H."/>
            <person name="King N."/>
            <person name="Lang F.B.F."/>
            <person name="Roger A.J."/>
            <person name="Ruiz-Trillo I."/>
            <person name="Brown M."/>
            <person name="Walker B."/>
            <person name="Young S."/>
            <person name="Zeng Q."/>
            <person name="Gargeya S."/>
            <person name="Fitzgerald M."/>
            <person name="Haas B."/>
            <person name="Abouelleil A."/>
            <person name="Allen A.W."/>
            <person name="Alvarado L."/>
            <person name="Arachchi H.M."/>
            <person name="Berlin A.M."/>
            <person name="Chapman S.B."/>
            <person name="Gainer-Dewar J."/>
            <person name="Goldberg J."/>
            <person name="Griggs A."/>
            <person name="Gujja S."/>
            <person name="Hansen M."/>
            <person name="Howarth C."/>
            <person name="Imamovic A."/>
            <person name="Ireland A."/>
            <person name="Larimer J."/>
            <person name="McCowan C."/>
            <person name="Murphy C."/>
            <person name="Pearson M."/>
            <person name="Poon T.W."/>
            <person name="Priest M."/>
            <person name="Roberts A."/>
            <person name="Saif S."/>
            <person name="Shea T."/>
            <person name="Sisk P."/>
            <person name="Sykes S."/>
            <person name="Wortman J."/>
            <person name="Nusbaum C."/>
            <person name="Birren B."/>
        </authorList>
    </citation>
    <scope>NUCLEOTIDE SEQUENCE [LARGE SCALE GENOMIC DNA]</scope>
    <source>
        <strain evidence="9">ATCC 38817</strain>
    </source>
</reference>
<dbReference type="OrthoDB" id="1732493at2759"/>
<dbReference type="SMART" id="SM00220">
    <property type="entry name" value="S_TKc"/>
    <property type="match status" value="1"/>
</dbReference>
<protein>
    <submittedName>
        <fullName evidence="9">CMGC/CDK protein kinase</fullName>
    </submittedName>
</protein>
<dbReference type="GO" id="GO:0007346">
    <property type="term" value="P:regulation of mitotic cell cycle"/>
    <property type="evidence" value="ECO:0007669"/>
    <property type="project" value="TreeGrafter"/>
</dbReference>
<feature type="compositionally biased region" description="Basic and acidic residues" evidence="7">
    <location>
        <begin position="438"/>
        <end position="448"/>
    </location>
</feature>
<dbReference type="EMBL" id="KB932209">
    <property type="protein sequence ID" value="KCV68294.1"/>
    <property type="molecule type" value="Genomic_DNA"/>
</dbReference>
<dbReference type="GO" id="GO:0005634">
    <property type="term" value="C:nucleus"/>
    <property type="evidence" value="ECO:0007669"/>
    <property type="project" value="TreeGrafter"/>
</dbReference>
<keyword evidence="10" id="KW-1185">Reference proteome</keyword>
<dbReference type="InterPro" id="IPR050108">
    <property type="entry name" value="CDK"/>
</dbReference>
<evidence type="ECO:0000256" key="4">
    <source>
        <dbReference type="ARBA" id="ARBA00022741"/>
    </source>
</evidence>
<dbReference type="SUPFAM" id="SSF56112">
    <property type="entry name" value="Protein kinase-like (PK-like)"/>
    <property type="match status" value="1"/>
</dbReference>
<keyword evidence="5 9" id="KW-0418">Kinase</keyword>
<dbReference type="InterPro" id="IPR011009">
    <property type="entry name" value="Kinase-like_dom_sf"/>
</dbReference>
<keyword evidence="2" id="KW-0723">Serine/threonine-protein kinase</keyword>